<accession>A0ABW8C5W1</accession>
<dbReference type="Pfam" id="PF00440">
    <property type="entry name" value="TetR_N"/>
    <property type="match status" value="1"/>
</dbReference>
<feature type="DNA-binding region" description="H-T-H motif" evidence="2">
    <location>
        <begin position="29"/>
        <end position="48"/>
    </location>
</feature>
<dbReference type="EMBL" id="JBITYG010000004">
    <property type="protein sequence ID" value="MFI9101809.1"/>
    <property type="molecule type" value="Genomic_DNA"/>
</dbReference>
<dbReference type="Gene3D" id="1.10.357.10">
    <property type="entry name" value="Tetracycline Repressor, domain 2"/>
    <property type="match status" value="1"/>
</dbReference>
<keyword evidence="5" id="KW-1185">Reference proteome</keyword>
<proteinExistence type="predicted"/>
<evidence type="ECO:0000256" key="1">
    <source>
        <dbReference type="ARBA" id="ARBA00023125"/>
    </source>
</evidence>
<dbReference type="InterPro" id="IPR050109">
    <property type="entry name" value="HTH-type_TetR-like_transc_reg"/>
</dbReference>
<name>A0ABW8C5W1_9ACTN</name>
<sequence>MRYNAEATRGRLLEAALAEFSEFGIAGARVDRIATAASSNKAQIYHYFGNKDQLFDAAFESVVTTVVSSTPLDVHDLPGYAARLTALYDEHPQIMRMASWQRLERTADTPIQLSIDSVRDKIEEIARAQAEGVLPGHFPAGVLLTLVLHLAAVWATCSPEFTAAVPVTGDDRGAHVAEAVRRLLA</sequence>
<feature type="domain" description="HTH tetR-type" evidence="3">
    <location>
        <begin position="6"/>
        <end position="66"/>
    </location>
</feature>
<evidence type="ECO:0000256" key="2">
    <source>
        <dbReference type="PROSITE-ProRule" id="PRU00335"/>
    </source>
</evidence>
<evidence type="ECO:0000259" key="3">
    <source>
        <dbReference type="PROSITE" id="PS50977"/>
    </source>
</evidence>
<dbReference type="PRINTS" id="PR00455">
    <property type="entry name" value="HTHTETR"/>
</dbReference>
<dbReference type="SUPFAM" id="SSF48498">
    <property type="entry name" value="Tetracyclin repressor-like, C-terminal domain"/>
    <property type="match status" value="1"/>
</dbReference>
<comment type="caution">
    <text evidence="4">The sequence shown here is derived from an EMBL/GenBank/DDBJ whole genome shotgun (WGS) entry which is preliminary data.</text>
</comment>
<dbReference type="InterPro" id="IPR001647">
    <property type="entry name" value="HTH_TetR"/>
</dbReference>
<reference evidence="4 5" key="1">
    <citation type="submission" date="2024-10" db="EMBL/GenBank/DDBJ databases">
        <title>The Natural Products Discovery Center: Release of the First 8490 Sequenced Strains for Exploring Actinobacteria Biosynthetic Diversity.</title>
        <authorList>
            <person name="Kalkreuter E."/>
            <person name="Kautsar S.A."/>
            <person name="Yang D."/>
            <person name="Bader C.D."/>
            <person name="Teijaro C.N."/>
            <person name="Fluegel L."/>
            <person name="Davis C.M."/>
            <person name="Simpson J.R."/>
            <person name="Lauterbach L."/>
            <person name="Steele A.D."/>
            <person name="Gui C."/>
            <person name="Meng S."/>
            <person name="Li G."/>
            <person name="Viehrig K."/>
            <person name="Ye F."/>
            <person name="Su P."/>
            <person name="Kiefer A.F."/>
            <person name="Nichols A."/>
            <person name="Cepeda A.J."/>
            <person name="Yan W."/>
            <person name="Fan B."/>
            <person name="Jiang Y."/>
            <person name="Adhikari A."/>
            <person name="Zheng C.-J."/>
            <person name="Schuster L."/>
            <person name="Cowan T.M."/>
            <person name="Smanski M.J."/>
            <person name="Chevrette M.G."/>
            <person name="De Carvalho L.P.S."/>
            <person name="Shen B."/>
        </authorList>
    </citation>
    <scope>NUCLEOTIDE SEQUENCE [LARGE SCALE GENOMIC DNA]</scope>
    <source>
        <strain evidence="4 5">NPDC053399</strain>
    </source>
</reference>
<dbReference type="InterPro" id="IPR041467">
    <property type="entry name" value="Sco4008_C"/>
</dbReference>
<dbReference type="SUPFAM" id="SSF46689">
    <property type="entry name" value="Homeodomain-like"/>
    <property type="match status" value="1"/>
</dbReference>
<evidence type="ECO:0000313" key="4">
    <source>
        <dbReference type="EMBL" id="MFI9101809.1"/>
    </source>
</evidence>
<dbReference type="Pfam" id="PF17926">
    <property type="entry name" value="TetR_C_21"/>
    <property type="match status" value="1"/>
</dbReference>
<dbReference type="PROSITE" id="PS50977">
    <property type="entry name" value="HTH_TETR_2"/>
    <property type="match status" value="1"/>
</dbReference>
<dbReference type="PANTHER" id="PTHR30328">
    <property type="entry name" value="TRANSCRIPTIONAL REPRESSOR"/>
    <property type="match status" value="1"/>
</dbReference>
<evidence type="ECO:0000313" key="5">
    <source>
        <dbReference type="Proteomes" id="UP001614394"/>
    </source>
</evidence>
<dbReference type="InterPro" id="IPR036271">
    <property type="entry name" value="Tet_transcr_reg_TetR-rel_C_sf"/>
</dbReference>
<protein>
    <submittedName>
        <fullName evidence="4">TetR family transcriptional regulator</fullName>
    </submittedName>
</protein>
<dbReference type="Proteomes" id="UP001614394">
    <property type="component" value="Unassembled WGS sequence"/>
</dbReference>
<organism evidence="4 5">
    <name type="scientific">Streptomyces fildesensis</name>
    <dbReference type="NCBI Taxonomy" id="375757"/>
    <lineage>
        <taxon>Bacteria</taxon>
        <taxon>Bacillati</taxon>
        <taxon>Actinomycetota</taxon>
        <taxon>Actinomycetes</taxon>
        <taxon>Kitasatosporales</taxon>
        <taxon>Streptomycetaceae</taxon>
        <taxon>Streptomyces</taxon>
    </lineage>
</organism>
<dbReference type="PANTHER" id="PTHR30328:SF54">
    <property type="entry name" value="HTH-TYPE TRANSCRIPTIONAL REPRESSOR SCO4008"/>
    <property type="match status" value="1"/>
</dbReference>
<gene>
    <name evidence="4" type="ORF">ACIGXA_14920</name>
</gene>
<dbReference type="RefSeq" id="WP_399648683.1">
    <property type="nucleotide sequence ID" value="NZ_JBITYG010000004.1"/>
</dbReference>
<keyword evidence="1 2" id="KW-0238">DNA-binding</keyword>
<dbReference type="InterPro" id="IPR009057">
    <property type="entry name" value="Homeodomain-like_sf"/>
</dbReference>